<feature type="region of interest" description="Disordered" evidence="11">
    <location>
        <begin position="1210"/>
        <end position="1229"/>
    </location>
</feature>
<feature type="domain" description="Piezo TM1-24" evidence="17">
    <location>
        <begin position="7"/>
        <end position="209"/>
    </location>
</feature>
<evidence type="ECO:0000256" key="12">
    <source>
        <dbReference type="SAM" id="Phobius"/>
    </source>
</evidence>
<feature type="transmembrane region" description="Helical" evidence="12">
    <location>
        <begin position="1390"/>
        <end position="1413"/>
    </location>
</feature>
<feature type="transmembrane region" description="Helical" evidence="12">
    <location>
        <begin position="71"/>
        <end position="90"/>
    </location>
</feature>
<dbReference type="STRING" id="318479.A0A0N4U6X9"/>
<gene>
    <name evidence="19" type="ORF">DME_LOCUS7072</name>
</gene>
<reference evidence="19 21" key="2">
    <citation type="submission" date="2018-11" db="EMBL/GenBank/DDBJ databases">
        <authorList>
            <consortium name="Pathogen Informatics"/>
        </authorList>
    </citation>
    <scope>NUCLEOTIDE SEQUENCE [LARGE SCALE GENOMIC DNA]</scope>
</reference>
<evidence type="ECO:0000259" key="17">
    <source>
        <dbReference type="Pfam" id="PF24871"/>
    </source>
</evidence>
<dbReference type="InterPro" id="IPR031334">
    <property type="entry name" value="Piezo_cap_dom"/>
</dbReference>
<dbReference type="GO" id="GO:0071260">
    <property type="term" value="P:cellular response to mechanical stimulus"/>
    <property type="evidence" value="ECO:0007669"/>
    <property type="project" value="TreeGrafter"/>
</dbReference>
<reference evidence="22" key="1">
    <citation type="submission" date="2017-02" db="UniProtKB">
        <authorList>
            <consortium name="WormBaseParasite"/>
        </authorList>
    </citation>
    <scope>IDENTIFICATION</scope>
</reference>
<feature type="chain" id="PRO_5041039495" evidence="13">
    <location>
        <begin position="24"/>
        <end position="1855"/>
    </location>
</feature>
<feature type="transmembrane region" description="Helical" evidence="12">
    <location>
        <begin position="359"/>
        <end position="381"/>
    </location>
</feature>
<keyword evidence="8 12" id="KW-0472">Membrane</keyword>
<dbReference type="InterPro" id="IPR056770">
    <property type="entry name" value="Piezo_THU9_anchor"/>
</dbReference>
<feature type="transmembrane region" description="Helical" evidence="12">
    <location>
        <begin position="424"/>
        <end position="443"/>
    </location>
</feature>
<keyword evidence="4" id="KW-1003">Cell membrane</keyword>
<comment type="subcellular location">
    <subcellularLocation>
        <location evidence="1">Cell membrane</location>
        <topology evidence="1">Multi-pass membrane protein</topology>
    </subcellularLocation>
</comment>
<feature type="transmembrane region" description="Helical" evidence="12">
    <location>
        <begin position="261"/>
        <end position="287"/>
    </location>
</feature>
<evidence type="ECO:0000256" key="11">
    <source>
        <dbReference type="SAM" id="MobiDB-lite"/>
    </source>
</evidence>
<dbReference type="WBParaSite" id="DME_0000271201-mRNA-1">
    <property type="protein sequence ID" value="DME_0000271201-mRNA-1"/>
    <property type="gene ID" value="DME_0000271201"/>
</dbReference>
<evidence type="ECO:0000256" key="2">
    <source>
        <dbReference type="ARBA" id="ARBA00007821"/>
    </source>
</evidence>
<dbReference type="GO" id="GO:0050982">
    <property type="term" value="P:detection of mechanical stimulus"/>
    <property type="evidence" value="ECO:0007669"/>
    <property type="project" value="TreeGrafter"/>
</dbReference>
<feature type="transmembrane region" description="Helical" evidence="12">
    <location>
        <begin position="603"/>
        <end position="633"/>
    </location>
</feature>
<dbReference type="Pfam" id="PF12166">
    <property type="entry name" value="Piezo_cap"/>
    <property type="match status" value="1"/>
</dbReference>
<evidence type="ECO:0000256" key="7">
    <source>
        <dbReference type="ARBA" id="ARBA00023065"/>
    </source>
</evidence>
<dbReference type="OrthoDB" id="303066at2759"/>
<accession>A0A0N4U6X9</accession>
<evidence type="ECO:0000259" key="18">
    <source>
        <dbReference type="Pfam" id="PF24874"/>
    </source>
</evidence>
<dbReference type="Pfam" id="PF24871">
    <property type="entry name" value="Piezo_TM1-24"/>
    <property type="match status" value="1"/>
</dbReference>
<feature type="transmembrane region" description="Helical" evidence="12">
    <location>
        <begin position="97"/>
        <end position="114"/>
    </location>
</feature>
<dbReference type="Proteomes" id="UP000274756">
    <property type="component" value="Unassembled WGS sequence"/>
</dbReference>
<feature type="domain" description="Piezo THU9 and anchor" evidence="18">
    <location>
        <begin position="1357"/>
        <end position="1492"/>
    </location>
</feature>
<keyword evidence="21" id="KW-1185">Reference proteome</keyword>
<evidence type="ECO:0000313" key="19">
    <source>
        <dbReference type="EMBL" id="VDN57099.1"/>
    </source>
</evidence>
<feature type="transmembrane region" description="Helical" evidence="12">
    <location>
        <begin position="449"/>
        <end position="467"/>
    </location>
</feature>
<feature type="transmembrane region" description="Helical" evidence="12">
    <location>
        <begin position="654"/>
        <end position="678"/>
    </location>
</feature>
<keyword evidence="3" id="KW-0813">Transport</keyword>
<sequence length="1855" mass="214255">MKKKWIQGVLCLPLFVLLRLYLREKYYNSLNDHDRSKRISYGTFDARELELSQPSFNIFEVSTTTQAVSCLTQFFIKYWIFVVSFVLLFISVQTPPVFYTVIYFAFFSVLLILLQVSFDFFRRSLYLYWTLLIFYSSVVLISIYCYQFSLAPTYWRRITHLDKQWNHDIGLINYKEEGDSGALFIRLLNPISFFFITMLQMKFFHNAWSSLVTLPSEAVFSSNILQNPPSQMKTVSSKFLLLLEASKEILWRFAEVHLSKLILLILTLIAVNDICALNLVLVILVSLAASMPLISFLISLFACVYFSIFAIARMLYQMHFAIDNATETIQQFDKCKPEDFQIPASYFHWLGFQKFHSSIGIYLLGFLIAMIAIAFQAIVYYRQRHIRALRGIGTPPRGIIFQDADAAQWDSSLTNLLKFLANYCFYKFGFEISLIMMVIVAWIRMDLQGTLLLVWLFIFTLSPRVICRKLWPIFLLYLAILFPLQYALYVGLPPPLCIEYPWSQWLANVVQNDNLIAWLDLASYRVKSVASHSIADFVLLLMVACQESAFRAENSAHPAGDNKSIYKGGEYKLFTENPRYDFLIDQRSFVDFLKIAIFFYGHWITLIMVLAAGLGGVSLFALGYIILAFWTLWQGTNLYIMRNYARTMKRWNTVLLYTVFVMFCKVALQIMGCVYIHLLKDANLCYIRQLLSIVCVNEDSTEKYYFPDQLEFDNTCVVQKSETKIGFDTLAFAFLIFQIRILHSWYFQHCILEYRSEAVLMNRGAVLKNQLIEKEMKEQNAHQRKKFNDIKNRTALIRKTYEEQQKLSTVSAFTPQTYAQAFVASERASLNEDDPCQWYDIRRLSNLSAKRAGDYYMFDYDPTMDKLVEPVESFVPEVTPGASDFNQLDPAQLMHTVVQHDLDIAQTLTAVREAERLKDEEERMIKAVTDTGSSVKIDLDGEEVVESDESKKDAISDWIMIKFKGGTVLSLLRFLQKMVVSVLGWLAAFLNRNSREHRYMAYVLEKEKNNLKQTMKEPLVDITQPLQILREEFEKSNLHCVSSEGDIYRLEIEAMHNWQQRNVFARFITALAYCIAANTDILCYFFAIIDHARSAGLLSLPLPLLVFFWGSLANPRPAKLFWVVMIAYTELSVIVKFICQFGFFPWNDTGTVIRMANAPNYWPGILGIRKEEFYAFWDIALLVALFFHRYMLRKFGLWKDANISITFTEESSTNGTPQDLSNDHNQKEQHMHDEKTEVQILAPTASTGTGESDIQKDRGIISSFFYALLHTKFRYIRDLYPFMFFVDVICFFIVSFGYSSFGYGGTGSVIKDISSNRVPVTFVVMLIVISLMIVVDRALYLRKAVICKLIYQAAWVNRTAQFLYIVKCIYLLISAWQIRNGYPVLCTGNLITHAYGLTNMVLFKIFMGVPFLFELRTSIDWTWTDTSMPLFDFFNMENFYATLYNLKCARTFEQKFPAPRGVAKGPVVKHFMGIPMIIILILVIWLPLLAFSLLNRIGMTSSPTKVQLEISVEGYPPLYSIVAQGLELERLTENEFFFIRDAFSERFNSSDQNSILRARQAVAFINEYALVDILKIRFRPQSQEYWSISGDSLIAMKYELNESADVINVIIKMEFERPSSGDSKEPLIHSGTTKIPLEPKSPVREQLIRVLNTSDPTLKIKLSRALSPYVIVPNEGELKVPPALLALLENSAMLDRIDQTFSDVFLSLKSNSERDMLWVAELEQSNVTSSLTLPLEYIKYETSRSLQYLQLVAFVDRVFPTFITKYVQGGIIAMYLAVVLLVGRLIRGIVTNGPLDVIISEIPNPDYLLKICQDIYLVREAKDFILEQDLFAKLIFLFRSPETLIKWTRYKVKSE</sequence>
<dbReference type="InterPro" id="IPR056768">
    <property type="entry name" value="THU_Piezo"/>
</dbReference>
<feature type="coiled-coil region" evidence="10">
    <location>
        <begin position="904"/>
        <end position="931"/>
    </location>
</feature>
<feature type="transmembrane region" description="Helical" evidence="12">
    <location>
        <begin position="1318"/>
        <end position="1340"/>
    </location>
</feature>
<evidence type="ECO:0000256" key="4">
    <source>
        <dbReference type="ARBA" id="ARBA00022475"/>
    </source>
</evidence>
<dbReference type="Pfam" id="PF24874">
    <property type="entry name" value="Piezo_THU9_anchor"/>
    <property type="match status" value="2"/>
</dbReference>
<dbReference type="Pfam" id="PF23188">
    <property type="entry name" value="THU_Piezo1"/>
    <property type="match status" value="1"/>
</dbReference>
<evidence type="ECO:0000259" key="14">
    <source>
        <dbReference type="Pfam" id="PF12166"/>
    </source>
</evidence>
<dbReference type="PANTHER" id="PTHR13167">
    <property type="entry name" value="PIEZO-TYPE MECHANOSENSITIVE ION CHANNEL COMPONENT"/>
    <property type="match status" value="1"/>
</dbReference>
<evidence type="ECO:0000256" key="9">
    <source>
        <dbReference type="ARBA" id="ARBA00023303"/>
    </source>
</evidence>
<dbReference type="GO" id="GO:0042391">
    <property type="term" value="P:regulation of membrane potential"/>
    <property type="evidence" value="ECO:0007669"/>
    <property type="project" value="TreeGrafter"/>
</dbReference>
<dbReference type="AlphaFoldDB" id="A0A0N4U6X9"/>
<feature type="signal peptide" evidence="13">
    <location>
        <begin position="1"/>
        <end position="23"/>
    </location>
</feature>
<evidence type="ECO:0000259" key="15">
    <source>
        <dbReference type="Pfam" id="PF15917"/>
    </source>
</evidence>
<feature type="transmembrane region" description="Helical" evidence="12">
    <location>
        <begin position="1279"/>
        <end position="1298"/>
    </location>
</feature>
<organism evidence="20 22">
    <name type="scientific">Dracunculus medinensis</name>
    <name type="common">Guinea worm</name>
    <dbReference type="NCBI Taxonomy" id="318479"/>
    <lineage>
        <taxon>Eukaryota</taxon>
        <taxon>Metazoa</taxon>
        <taxon>Ecdysozoa</taxon>
        <taxon>Nematoda</taxon>
        <taxon>Chromadorea</taxon>
        <taxon>Rhabditida</taxon>
        <taxon>Spirurina</taxon>
        <taxon>Dracunculoidea</taxon>
        <taxon>Dracunculidae</taxon>
        <taxon>Dracunculus</taxon>
    </lineage>
</organism>
<feature type="transmembrane region" description="Helical" evidence="12">
    <location>
        <begin position="1361"/>
        <end position="1378"/>
    </location>
</feature>
<evidence type="ECO:0000259" key="16">
    <source>
        <dbReference type="Pfam" id="PF23188"/>
    </source>
</evidence>
<feature type="transmembrane region" description="Helical" evidence="12">
    <location>
        <begin position="1766"/>
        <end position="1786"/>
    </location>
</feature>
<evidence type="ECO:0000256" key="6">
    <source>
        <dbReference type="ARBA" id="ARBA00022989"/>
    </source>
</evidence>
<dbReference type="PANTHER" id="PTHR13167:SF25">
    <property type="entry name" value="PIEZO-TYPE MECHANOSENSITIVE ION CHANNEL COMPONENT"/>
    <property type="match status" value="1"/>
</dbReference>
<dbReference type="InterPro" id="IPR056769">
    <property type="entry name" value="Piezo_TM1-24"/>
</dbReference>
<dbReference type="InterPro" id="IPR031805">
    <property type="entry name" value="Piezo_TM25-28"/>
</dbReference>
<evidence type="ECO:0000313" key="20">
    <source>
        <dbReference type="Proteomes" id="UP000038040"/>
    </source>
</evidence>
<evidence type="ECO:0000256" key="1">
    <source>
        <dbReference type="ARBA" id="ARBA00004651"/>
    </source>
</evidence>
<dbReference type="EMBL" id="UYYG01001158">
    <property type="protein sequence ID" value="VDN57099.1"/>
    <property type="molecule type" value="Genomic_DNA"/>
</dbReference>
<dbReference type="InterPro" id="IPR027272">
    <property type="entry name" value="Piezo"/>
</dbReference>
<dbReference type="Pfam" id="PF15917">
    <property type="entry name" value="Piezo_TM25-28"/>
    <property type="match status" value="1"/>
</dbReference>
<protein>
    <submittedName>
        <fullName evidence="22">Piezo-type mechanosensitive ion channel component</fullName>
    </submittedName>
</protein>
<keyword evidence="10" id="KW-0175">Coiled coil</keyword>
<feature type="transmembrane region" description="Helical" evidence="12">
    <location>
        <begin position="126"/>
        <end position="146"/>
    </location>
</feature>
<dbReference type="GO" id="GO:0005261">
    <property type="term" value="F:monoatomic cation channel activity"/>
    <property type="evidence" value="ECO:0007669"/>
    <property type="project" value="TreeGrafter"/>
</dbReference>
<evidence type="ECO:0000256" key="13">
    <source>
        <dbReference type="SAM" id="SignalP"/>
    </source>
</evidence>
<feature type="transmembrane region" description="Helical" evidence="12">
    <location>
        <begin position="1063"/>
        <end position="1089"/>
    </location>
</feature>
<feature type="transmembrane region" description="Helical" evidence="12">
    <location>
        <begin position="1095"/>
        <end position="1113"/>
    </location>
</feature>
<feature type="transmembrane region" description="Helical" evidence="12">
    <location>
        <begin position="474"/>
        <end position="492"/>
    </location>
</feature>
<evidence type="ECO:0000313" key="21">
    <source>
        <dbReference type="Proteomes" id="UP000274756"/>
    </source>
</evidence>
<keyword evidence="6 12" id="KW-1133">Transmembrane helix</keyword>
<proteinExistence type="inferred from homology"/>
<feature type="transmembrane region" description="Helical" evidence="12">
    <location>
        <begin position="1474"/>
        <end position="1494"/>
    </location>
</feature>
<feature type="transmembrane region" description="Helical" evidence="12">
    <location>
        <begin position="971"/>
        <end position="990"/>
    </location>
</feature>
<dbReference type="Proteomes" id="UP000038040">
    <property type="component" value="Unplaced"/>
</dbReference>
<name>A0A0N4U6X9_DRAME</name>
<evidence type="ECO:0000256" key="3">
    <source>
        <dbReference type="ARBA" id="ARBA00022448"/>
    </source>
</evidence>
<feature type="domain" description="Piezo transmembrane helical unit" evidence="16">
    <location>
        <begin position="1077"/>
        <end position="1199"/>
    </location>
</feature>
<feature type="domain" description="Piezo THU9 and anchor" evidence="18">
    <location>
        <begin position="1277"/>
        <end position="1356"/>
    </location>
</feature>
<feature type="compositionally biased region" description="Polar residues" evidence="11">
    <location>
        <begin position="1210"/>
        <end position="1220"/>
    </location>
</feature>
<evidence type="ECO:0000256" key="5">
    <source>
        <dbReference type="ARBA" id="ARBA00022692"/>
    </source>
</evidence>
<keyword evidence="7" id="KW-0406">Ion transport</keyword>
<feature type="domain" description="Piezo non-specific cation channel cap" evidence="14">
    <location>
        <begin position="1555"/>
        <end position="1849"/>
    </location>
</feature>
<feature type="domain" description="Piezo TM25-28" evidence="15">
    <location>
        <begin position="576"/>
        <end position="862"/>
    </location>
</feature>
<evidence type="ECO:0000256" key="8">
    <source>
        <dbReference type="ARBA" id="ARBA00023136"/>
    </source>
</evidence>
<feature type="transmembrane region" description="Helical" evidence="12">
    <location>
        <begin position="1120"/>
        <end position="1143"/>
    </location>
</feature>
<feature type="transmembrane region" description="Helical" evidence="12">
    <location>
        <begin position="1173"/>
        <end position="1192"/>
    </location>
</feature>
<keyword evidence="9" id="KW-0407">Ion channel</keyword>
<feature type="transmembrane region" description="Helical" evidence="12">
    <location>
        <begin position="294"/>
        <end position="316"/>
    </location>
</feature>
<dbReference type="GO" id="GO:0005886">
    <property type="term" value="C:plasma membrane"/>
    <property type="evidence" value="ECO:0007669"/>
    <property type="project" value="UniProtKB-SubCell"/>
</dbReference>
<keyword evidence="13" id="KW-0732">Signal</keyword>
<evidence type="ECO:0000313" key="22">
    <source>
        <dbReference type="WBParaSite" id="DME_0000271201-mRNA-1"/>
    </source>
</evidence>
<evidence type="ECO:0000256" key="10">
    <source>
        <dbReference type="SAM" id="Coils"/>
    </source>
</evidence>
<keyword evidence="5 12" id="KW-0812">Transmembrane</keyword>
<dbReference type="GO" id="GO:0008381">
    <property type="term" value="F:mechanosensitive monoatomic ion channel activity"/>
    <property type="evidence" value="ECO:0007669"/>
    <property type="project" value="InterPro"/>
</dbReference>
<comment type="similarity">
    <text evidence="2">Belongs to the PIEZO (TC 1.A.75) family.</text>
</comment>